<dbReference type="RefSeq" id="WP_195127645.1">
    <property type="nucleotide sequence ID" value="NZ_JADLQX010000001.1"/>
</dbReference>
<name>A0ABS0CKE9_9NOCA</name>
<dbReference type="Proteomes" id="UP000702209">
    <property type="component" value="Unassembled WGS sequence"/>
</dbReference>
<evidence type="ECO:0000313" key="1">
    <source>
        <dbReference type="EMBL" id="MBF6296282.1"/>
    </source>
</evidence>
<gene>
    <name evidence="1" type="ORF">IU459_01840</name>
</gene>
<accession>A0ABS0CKE9</accession>
<reference evidence="1 2" key="1">
    <citation type="submission" date="2020-10" db="EMBL/GenBank/DDBJ databases">
        <title>Identification of Nocardia species via Next-generation sequencing and recognition of intraspecies genetic diversity.</title>
        <authorList>
            <person name="Li P."/>
            <person name="Li P."/>
            <person name="Lu B."/>
        </authorList>
    </citation>
    <scope>NUCLEOTIDE SEQUENCE [LARGE SCALE GENOMIC DNA]</scope>
    <source>
        <strain evidence="1 2">BJ06-0157</strain>
    </source>
</reference>
<keyword evidence="2" id="KW-1185">Reference proteome</keyword>
<evidence type="ECO:0000313" key="2">
    <source>
        <dbReference type="Proteomes" id="UP000702209"/>
    </source>
</evidence>
<organism evidence="1 2">
    <name type="scientific">Nocardia amamiensis</name>
    <dbReference type="NCBI Taxonomy" id="404578"/>
    <lineage>
        <taxon>Bacteria</taxon>
        <taxon>Bacillati</taxon>
        <taxon>Actinomycetota</taxon>
        <taxon>Actinomycetes</taxon>
        <taxon>Mycobacteriales</taxon>
        <taxon>Nocardiaceae</taxon>
        <taxon>Nocardia</taxon>
    </lineage>
</organism>
<dbReference type="EMBL" id="JADLQX010000001">
    <property type="protein sequence ID" value="MBF6296282.1"/>
    <property type="molecule type" value="Genomic_DNA"/>
</dbReference>
<proteinExistence type="predicted"/>
<protein>
    <submittedName>
        <fullName evidence="1">Uncharacterized protein</fullName>
    </submittedName>
</protein>
<sequence length="293" mass="33565">MPSAITRHVAVKEEGPAVARSKIGLHDRSTALLEKLVNRLPAGDVEYAEIMSFGGETGLLVDVLAGSLFNQRIPITPDEYAELCDILSKFKIPVRHGRFINNRDEVIADLVVRDRLVEGPVFAVVASELPGFDAFEALGHDELRHLESIEHRVTGLPVKTFDWVLLEWATSVLRLESDSTRKSDEWNAWTVDDLLDELRIRDAIEAILPELDEPLRLAVERWVSEYDRIYLSFTVEDSRRWIAWKAKRSKLELAWWWYRIPEYGPVAVEYESFITGFEEWKRKRAAAGGTAEY</sequence>
<comment type="caution">
    <text evidence="1">The sequence shown here is derived from an EMBL/GenBank/DDBJ whole genome shotgun (WGS) entry which is preliminary data.</text>
</comment>